<proteinExistence type="inferred from homology"/>
<dbReference type="InterPro" id="IPR023088">
    <property type="entry name" value="PDEase"/>
</dbReference>
<feature type="region of interest" description="Disordered" evidence="6">
    <location>
        <begin position="230"/>
        <end position="310"/>
    </location>
</feature>
<evidence type="ECO:0000256" key="5">
    <source>
        <dbReference type="RuleBase" id="RU363067"/>
    </source>
</evidence>
<dbReference type="Pfam" id="PF00233">
    <property type="entry name" value="PDEase_I"/>
    <property type="match status" value="2"/>
</dbReference>
<comment type="caution">
    <text evidence="8">The sequence shown here is derived from an EMBL/GenBank/DDBJ whole genome shotgun (WGS) entry which is preliminary data.</text>
</comment>
<protein>
    <recommendedName>
        <fullName evidence="5">Phosphodiesterase</fullName>
        <ecNumber evidence="5">3.1.4.-</ecNumber>
    </recommendedName>
</protein>
<evidence type="ECO:0000256" key="2">
    <source>
        <dbReference type="ARBA" id="ARBA00022801"/>
    </source>
</evidence>
<dbReference type="OrthoDB" id="546632at2759"/>
<evidence type="ECO:0000256" key="6">
    <source>
        <dbReference type="SAM" id="MobiDB-lite"/>
    </source>
</evidence>
<keyword evidence="9" id="KW-1185">Reference proteome</keyword>
<dbReference type="SUPFAM" id="SSF109604">
    <property type="entry name" value="HD-domain/PDEase-like"/>
    <property type="match status" value="1"/>
</dbReference>
<comment type="cofactor">
    <cofactor evidence="5">
        <name>a divalent metal cation</name>
        <dbReference type="ChEBI" id="CHEBI:60240"/>
    </cofactor>
    <text evidence="5">Binds 2 divalent metal cations per subunit. Site 1 may preferentially bind zinc ions, while site 2 has a preference for magnesium and/or manganese ions.</text>
</comment>
<organism evidence="8 9">
    <name type="scientific">Lunasporangiospora selenospora</name>
    <dbReference type="NCBI Taxonomy" id="979761"/>
    <lineage>
        <taxon>Eukaryota</taxon>
        <taxon>Fungi</taxon>
        <taxon>Fungi incertae sedis</taxon>
        <taxon>Mucoromycota</taxon>
        <taxon>Mortierellomycotina</taxon>
        <taxon>Mortierellomycetes</taxon>
        <taxon>Mortierellales</taxon>
        <taxon>Mortierellaceae</taxon>
        <taxon>Lunasporangiospora</taxon>
    </lineage>
</organism>
<reference evidence="8" key="1">
    <citation type="journal article" date="2020" name="Fungal Divers.">
        <title>Resolving the Mortierellaceae phylogeny through synthesis of multi-gene phylogenetics and phylogenomics.</title>
        <authorList>
            <person name="Vandepol N."/>
            <person name="Liber J."/>
            <person name="Desiro A."/>
            <person name="Na H."/>
            <person name="Kennedy M."/>
            <person name="Barry K."/>
            <person name="Grigoriev I.V."/>
            <person name="Miller A.N."/>
            <person name="O'Donnell K."/>
            <person name="Stajich J.E."/>
            <person name="Bonito G."/>
        </authorList>
    </citation>
    <scope>NUCLEOTIDE SEQUENCE</scope>
    <source>
        <strain evidence="8">KOD1015</strain>
    </source>
</reference>
<feature type="compositionally biased region" description="Basic and acidic residues" evidence="6">
    <location>
        <begin position="945"/>
        <end position="958"/>
    </location>
</feature>
<feature type="compositionally biased region" description="Low complexity" evidence="6">
    <location>
        <begin position="230"/>
        <end position="239"/>
    </location>
</feature>
<sequence length="976" mass="105851">MLLLRHCRLSSEDLITCERALLRFTAGRAKGVDLNFNVWDYTVPEIYGYTLGMFTNLGLVECLGLTSGELLDFIVDVDRGYLSTFYHSFYHAADVTAVLYHMLQGMHASQFLTKPDMAALLLAGLCHDIGHPGLNNLFQVNANTDLFKRFGEASVLEKYSCSLAMELVTKHALFRNISKSECSRLPEGQPATEESMRESMVQAILATDMTFHYDMLNNLNNLIEAVSSPVLTSGSSDSGSESDSEPDSDSDEDVISVDCSPPSCTTPNESPILSKALNSPQTTRIVTEKTEIVDSGRLAPPSSAPLAKLAQAQRKSVSIVTPVIHADDHDTDSTTGSQEPSPVESRVPARFQSLRLGRGRRSSCSSTSSQESSASNASMPSATSLECLSAADFTPEQRQNLCNCLLHAADISNAVKPWIVSKRWSDLVVQEFFRQGDIEKAQGLPVSPNMDRKQHNQPQISLGFGDFVVQPYFESFVEFLPAATPILKTLSVNRDHWLALQKAALQFANDPYLSVDPLEDPSNIRRPSSPLMPSLASGRRVSVAAGVLVLDDTIPLRTPRRLRHSTNTELSPGHMLRRMRRSLSGRSLSSSLLNLNIHGNHPRSHSIKSAQSQETLSSSLRRTASLLISNEAMASSTSLNNMMGATLPGWSNDSANSQHHGSISSVNNNENEGPASATDKNHKSKDSVSSLQSWPTKEERNGLVGGGSFRQKRLASLQVSNSDLATVRQGFFGDGYSMPQSPLHINSDQRSEPTLGPLQEQGPLGDEKASTAPSTATVPSSNNRSSTPAVMMMGRTRFDNQLPPTLMEPVQHRTGCGPLDSVQEMAMATTDVKEHNERDVGLKSLVTSPELDQPKWVPSLEMHTSVSAPAALNAFAAIMAEKSGAQKEGVEEKKGVMGDPRELPDTMERTTKDGTTARATATRASCPSDAVKIVKEGRVGVVVKSAEEEGKPKPEKMSTRFSDGAVAISAASRSQQ</sequence>
<feature type="compositionally biased region" description="Polar residues" evidence="6">
    <location>
        <begin position="262"/>
        <end position="285"/>
    </location>
</feature>
<feature type="active site" description="Proton donor" evidence="3">
    <location>
        <position position="87"/>
    </location>
</feature>
<comment type="similarity">
    <text evidence="5">Belongs to the cyclic nucleotide phosphodiesterase family.</text>
</comment>
<dbReference type="Proteomes" id="UP000780801">
    <property type="component" value="Unassembled WGS sequence"/>
</dbReference>
<feature type="region of interest" description="Disordered" evidence="6">
    <location>
        <begin position="738"/>
        <end position="788"/>
    </location>
</feature>
<dbReference type="PANTHER" id="PTHR11347">
    <property type="entry name" value="CYCLIC NUCLEOTIDE PHOSPHODIESTERASE"/>
    <property type="match status" value="1"/>
</dbReference>
<evidence type="ECO:0000256" key="3">
    <source>
        <dbReference type="PIRSR" id="PIRSR623088-1"/>
    </source>
</evidence>
<feature type="binding site" evidence="4">
    <location>
        <position position="410"/>
    </location>
    <ligand>
        <name>Zn(2+)</name>
        <dbReference type="ChEBI" id="CHEBI:29105"/>
        <label>1</label>
    </ligand>
</feature>
<dbReference type="InterPro" id="IPR036971">
    <property type="entry name" value="PDEase_catalytic_dom_sf"/>
</dbReference>
<evidence type="ECO:0000256" key="4">
    <source>
        <dbReference type="PIRSR" id="PIRSR623088-3"/>
    </source>
</evidence>
<name>A0A9P6FR79_9FUNG</name>
<dbReference type="SMART" id="SM00471">
    <property type="entry name" value="HDc"/>
    <property type="match status" value="1"/>
</dbReference>
<dbReference type="InterPro" id="IPR023174">
    <property type="entry name" value="PDEase_CS"/>
</dbReference>
<dbReference type="AlphaFoldDB" id="A0A9P6FR79"/>
<dbReference type="Gene3D" id="1.10.1300.10">
    <property type="entry name" value="3'5'-cyclic nucleotide phosphodiesterase, catalytic domain"/>
    <property type="match status" value="2"/>
</dbReference>
<feature type="region of interest" description="Disordered" evidence="6">
    <location>
        <begin position="945"/>
        <end position="976"/>
    </location>
</feature>
<dbReference type="GO" id="GO:0007165">
    <property type="term" value="P:signal transduction"/>
    <property type="evidence" value="ECO:0007669"/>
    <property type="project" value="InterPro"/>
</dbReference>
<accession>A0A9P6FR79</accession>
<feature type="binding site" evidence="4">
    <location>
        <position position="127"/>
    </location>
    <ligand>
        <name>Zn(2+)</name>
        <dbReference type="ChEBI" id="CHEBI:29105"/>
        <label>1</label>
    </ligand>
</feature>
<dbReference type="PRINTS" id="PR00387">
    <property type="entry name" value="PDIESTERASE1"/>
</dbReference>
<feature type="compositionally biased region" description="Acidic residues" evidence="6">
    <location>
        <begin position="240"/>
        <end position="255"/>
    </location>
</feature>
<feature type="compositionally biased region" description="Polar residues" evidence="6">
    <location>
        <begin position="649"/>
        <end position="671"/>
    </location>
</feature>
<feature type="binding site" evidence="4">
    <location>
        <position position="91"/>
    </location>
    <ligand>
        <name>Zn(2+)</name>
        <dbReference type="ChEBI" id="CHEBI:29105"/>
        <label>1</label>
    </ligand>
</feature>
<dbReference type="GO" id="GO:0004114">
    <property type="term" value="F:3',5'-cyclic-nucleotide phosphodiesterase activity"/>
    <property type="evidence" value="ECO:0007669"/>
    <property type="project" value="InterPro"/>
</dbReference>
<feature type="region of interest" description="Disordered" evidence="6">
    <location>
        <begin position="649"/>
        <end position="707"/>
    </location>
</feature>
<evidence type="ECO:0000259" key="7">
    <source>
        <dbReference type="PROSITE" id="PS51845"/>
    </source>
</evidence>
<dbReference type="CDD" id="cd00077">
    <property type="entry name" value="HDc"/>
    <property type="match status" value="1"/>
</dbReference>
<feature type="compositionally biased region" description="Low complexity" evidence="6">
    <location>
        <begin position="298"/>
        <end position="310"/>
    </location>
</feature>
<keyword evidence="2 5" id="KW-0378">Hydrolase</keyword>
<feature type="compositionally biased region" description="Basic and acidic residues" evidence="6">
    <location>
        <begin position="885"/>
        <end position="912"/>
    </location>
</feature>
<feature type="compositionally biased region" description="Polar residues" evidence="6">
    <location>
        <begin position="738"/>
        <end position="748"/>
    </location>
</feature>
<evidence type="ECO:0000313" key="9">
    <source>
        <dbReference type="Proteomes" id="UP000780801"/>
    </source>
</evidence>
<dbReference type="InterPro" id="IPR003607">
    <property type="entry name" value="HD/PDEase_dom"/>
</dbReference>
<gene>
    <name evidence="8" type="ORF">BGW38_003908</name>
</gene>
<dbReference type="EMBL" id="JAABOA010002544">
    <property type="protein sequence ID" value="KAF9579721.1"/>
    <property type="molecule type" value="Genomic_DNA"/>
</dbReference>
<dbReference type="PROSITE" id="PS00126">
    <property type="entry name" value="PDEASE_I_1"/>
    <property type="match status" value="1"/>
</dbReference>
<feature type="domain" description="PDEase" evidence="7">
    <location>
        <begin position="10"/>
        <end position="504"/>
    </location>
</feature>
<evidence type="ECO:0000256" key="1">
    <source>
        <dbReference type="ARBA" id="ARBA00022723"/>
    </source>
</evidence>
<evidence type="ECO:0000313" key="8">
    <source>
        <dbReference type="EMBL" id="KAF9579721.1"/>
    </source>
</evidence>
<feature type="binding site" evidence="4">
    <location>
        <position position="128"/>
    </location>
    <ligand>
        <name>Zn(2+)</name>
        <dbReference type="ChEBI" id="CHEBI:29105"/>
        <label>1</label>
    </ligand>
</feature>
<feature type="region of interest" description="Disordered" evidence="6">
    <location>
        <begin position="594"/>
        <end position="618"/>
    </location>
</feature>
<feature type="compositionally biased region" description="Low complexity" evidence="6">
    <location>
        <begin position="362"/>
        <end position="380"/>
    </location>
</feature>
<feature type="binding site" evidence="4">
    <location>
        <position position="128"/>
    </location>
    <ligand>
        <name>Zn(2+)</name>
        <dbReference type="ChEBI" id="CHEBI:29105"/>
        <label>2</label>
    </ligand>
</feature>
<dbReference type="PROSITE" id="PS51845">
    <property type="entry name" value="PDEASE_I_2"/>
    <property type="match status" value="1"/>
</dbReference>
<dbReference type="InterPro" id="IPR002073">
    <property type="entry name" value="PDEase_catalytic_dom"/>
</dbReference>
<dbReference type="GO" id="GO:0046872">
    <property type="term" value="F:metal ion binding"/>
    <property type="evidence" value="ECO:0007669"/>
    <property type="project" value="UniProtKB-KW"/>
</dbReference>
<feature type="region of interest" description="Disordered" evidence="6">
    <location>
        <begin position="327"/>
        <end position="380"/>
    </location>
</feature>
<keyword evidence="1 4" id="KW-0479">Metal-binding</keyword>
<dbReference type="EC" id="3.1.4.-" evidence="5"/>
<feature type="compositionally biased region" description="Low complexity" evidence="6">
    <location>
        <begin position="770"/>
        <end position="781"/>
    </location>
</feature>
<feature type="region of interest" description="Disordered" evidence="6">
    <location>
        <begin position="885"/>
        <end position="923"/>
    </location>
</feature>